<gene>
    <name evidence="3" type="ORF">CYCCA115_LOCUS16962</name>
</gene>
<evidence type="ECO:0000313" key="3">
    <source>
        <dbReference type="EMBL" id="CAJ1957959.1"/>
    </source>
</evidence>
<keyword evidence="4" id="KW-1185">Reference proteome</keyword>
<accession>A0AAD2FZ17</accession>
<keyword evidence="1" id="KW-0472">Membrane</keyword>
<name>A0AAD2FZ17_9STRA</name>
<feature type="transmembrane region" description="Helical" evidence="1">
    <location>
        <begin position="97"/>
        <end position="116"/>
    </location>
</feature>
<feature type="transmembrane region" description="Helical" evidence="1">
    <location>
        <begin position="181"/>
        <end position="202"/>
    </location>
</feature>
<feature type="transmembrane region" description="Helical" evidence="1">
    <location>
        <begin position="7"/>
        <end position="28"/>
    </location>
</feature>
<evidence type="ECO:0000256" key="1">
    <source>
        <dbReference type="SAM" id="Phobius"/>
    </source>
</evidence>
<reference evidence="3" key="1">
    <citation type="submission" date="2023-08" db="EMBL/GenBank/DDBJ databases">
        <authorList>
            <person name="Audoor S."/>
            <person name="Bilcke G."/>
        </authorList>
    </citation>
    <scope>NUCLEOTIDE SEQUENCE</scope>
</reference>
<keyword evidence="1" id="KW-1133">Transmembrane helix</keyword>
<keyword evidence="1" id="KW-0812">Transmembrane</keyword>
<dbReference type="Pfam" id="PF10277">
    <property type="entry name" value="Frag1"/>
    <property type="match status" value="1"/>
</dbReference>
<evidence type="ECO:0000313" key="4">
    <source>
        <dbReference type="Proteomes" id="UP001295423"/>
    </source>
</evidence>
<proteinExistence type="predicted"/>
<evidence type="ECO:0000259" key="2">
    <source>
        <dbReference type="Pfam" id="PF10277"/>
    </source>
</evidence>
<protein>
    <recommendedName>
        <fullName evidence="2">CWH43-like N-terminal domain-containing protein</fullName>
    </recommendedName>
</protein>
<feature type="transmembrane region" description="Helical" evidence="1">
    <location>
        <begin position="222"/>
        <end position="241"/>
    </location>
</feature>
<dbReference type="AlphaFoldDB" id="A0AAD2FZ17"/>
<feature type="domain" description="CWH43-like N-terminal" evidence="2">
    <location>
        <begin position="6"/>
        <end position="241"/>
    </location>
</feature>
<sequence length="254" mass="28251">MTNSLFALLPLGIFFVALITIIAAYIAAFGNGDMDFLNGRIKTPPISMLMYRGAGKRIGQVGFSVVSMLGFTCLPQFFRGVERIVGDRETHKWTLGFLRISISIAFANLAIVGLLPLQADLHLAMKKEVPISWQSIIHQGAAGIFFLTGIMHMGSWIYFVTRSCSDRLPFHHKNSPKSFRFKLICFVLCFLPLPAAMLLHPISPLRKKLSLSKADSGGITQYALVACVSSFFASYSCELWMMTHPKNPPMKEKI</sequence>
<dbReference type="Proteomes" id="UP001295423">
    <property type="component" value="Unassembled WGS sequence"/>
</dbReference>
<dbReference type="EMBL" id="CAKOGP040001958">
    <property type="protein sequence ID" value="CAJ1957959.1"/>
    <property type="molecule type" value="Genomic_DNA"/>
</dbReference>
<comment type="caution">
    <text evidence="3">The sequence shown here is derived from an EMBL/GenBank/DDBJ whole genome shotgun (WGS) entry which is preliminary data.</text>
</comment>
<feature type="transmembrane region" description="Helical" evidence="1">
    <location>
        <begin position="58"/>
        <end position="77"/>
    </location>
</feature>
<organism evidence="3 4">
    <name type="scientific">Cylindrotheca closterium</name>
    <dbReference type="NCBI Taxonomy" id="2856"/>
    <lineage>
        <taxon>Eukaryota</taxon>
        <taxon>Sar</taxon>
        <taxon>Stramenopiles</taxon>
        <taxon>Ochrophyta</taxon>
        <taxon>Bacillariophyta</taxon>
        <taxon>Bacillariophyceae</taxon>
        <taxon>Bacillariophycidae</taxon>
        <taxon>Bacillariales</taxon>
        <taxon>Bacillariaceae</taxon>
        <taxon>Cylindrotheca</taxon>
    </lineage>
</organism>
<dbReference type="InterPro" id="IPR019402">
    <property type="entry name" value="CWH43_N"/>
</dbReference>
<feature type="transmembrane region" description="Helical" evidence="1">
    <location>
        <begin position="136"/>
        <end position="160"/>
    </location>
</feature>